<dbReference type="AlphaFoldDB" id="A0A9Q0TPZ9"/>
<dbReference type="InterPro" id="IPR051358">
    <property type="entry name" value="TF_AMS/ICE1/BHLH6-like"/>
</dbReference>
<feature type="domain" description="BHLH" evidence="8">
    <location>
        <begin position="131"/>
        <end position="180"/>
    </location>
</feature>
<dbReference type="Pfam" id="PF00010">
    <property type="entry name" value="HLH"/>
    <property type="match status" value="1"/>
</dbReference>
<feature type="region of interest" description="Disordered" evidence="7">
    <location>
        <begin position="102"/>
        <end position="137"/>
    </location>
</feature>
<comment type="caution">
    <text evidence="9">The sequence shown here is derived from an EMBL/GenBank/DDBJ whole genome shotgun (WGS) entry which is preliminary data.</text>
</comment>
<keyword evidence="4" id="KW-0238">DNA-binding</keyword>
<feature type="compositionally biased region" description="Acidic residues" evidence="7">
    <location>
        <begin position="106"/>
        <end position="115"/>
    </location>
</feature>
<dbReference type="Proteomes" id="UP001151752">
    <property type="component" value="Chromosome 9"/>
</dbReference>
<evidence type="ECO:0000259" key="8">
    <source>
        <dbReference type="PROSITE" id="PS50888"/>
    </source>
</evidence>
<name>A0A9Q0TPZ9_9ROSI</name>
<dbReference type="InterPro" id="IPR011598">
    <property type="entry name" value="bHLH_dom"/>
</dbReference>
<evidence type="ECO:0000313" key="10">
    <source>
        <dbReference type="Proteomes" id="UP001151752"/>
    </source>
</evidence>
<protein>
    <submittedName>
        <fullName evidence="9">TRANSCRIPTION FACTOR BHLH FAMILY-RELATED</fullName>
    </submittedName>
</protein>
<comment type="subunit">
    <text evidence="2">Homodimer.</text>
</comment>
<dbReference type="PANTHER" id="PTHR31945:SF17">
    <property type="entry name" value="TRANSCRIPTION FACTOR FER-LIKE IRON DEFICIENCY-INDUCED TRANSCRIPTION FACTOR"/>
    <property type="match status" value="1"/>
</dbReference>
<evidence type="ECO:0000256" key="5">
    <source>
        <dbReference type="ARBA" id="ARBA00023163"/>
    </source>
</evidence>
<reference evidence="9" key="1">
    <citation type="submission" date="2022-11" db="EMBL/GenBank/DDBJ databases">
        <authorList>
            <person name="Hyden B.L."/>
            <person name="Feng K."/>
            <person name="Yates T."/>
            <person name="Jawdy S."/>
            <person name="Smart L.B."/>
            <person name="Muchero W."/>
        </authorList>
    </citation>
    <scope>NUCLEOTIDE SEQUENCE</scope>
    <source>
        <tissue evidence="9">Shoot tip</tissue>
    </source>
</reference>
<dbReference type="Gene3D" id="4.10.280.10">
    <property type="entry name" value="Helix-loop-helix DNA-binding domain"/>
    <property type="match status" value="1"/>
</dbReference>
<keyword evidence="5" id="KW-0804">Transcription</keyword>
<dbReference type="GO" id="GO:0046983">
    <property type="term" value="F:protein dimerization activity"/>
    <property type="evidence" value="ECO:0007669"/>
    <property type="project" value="InterPro"/>
</dbReference>
<feature type="region of interest" description="Disordered" evidence="7">
    <location>
        <begin position="194"/>
        <end position="219"/>
    </location>
</feature>
<dbReference type="PANTHER" id="PTHR31945">
    <property type="entry name" value="TRANSCRIPTION FACTOR SCREAM2-RELATED"/>
    <property type="match status" value="1"/>
</dbReference>
<evidence type="ECO:0000256" key="7">
    <source>
        <dbReference type="SAM" id="MobiDB-lite"/>
    </source>
</evidence>
<sequence length="316" mass="34981">MDRMDDPTGKPVQTSNYQFELHDFIDEANFDQYIDLIRGENESSGFDCDLINGFLADDQFGPATGDKFDSDLVSYVPAHTSSAVEQDPNWVPVALPSFDGDMGLGAEEDTDEDDSSGTTTTTTATTKKTKTDRSRTLISERRRRGRMKEKLYALRSLVPNITKMDKASIIGDAVLYVQELQKQANKLRADIASLESSSTGSDRSQGSNRNPKSSQNTDHPVRKQIIKVDVFQVEERGFYVRLVCIKGEGVAASLYRALESLTGFIVQSSNLATTSEGFVLTFTLNVKEAEQDMNLPNLKLWVTGALFNQGFELLTA</sequence>
<dbReference type="PROSITE" id="PS50888">
    <property type="entry name" value="BHLH"/>
    <property type="match status" value="1"/>
</dbReference>
<dbReference type="GO" id="GO:0005634">
    <property type="term" value="C:nucleus"/>
    <property type="evidence" value="ECO:0007669"/>
    <property type="project" value="UniProtKB-SubCell"/>
</dbReference>
<evidence type="ECO:0000256" key="1">
    <source>
        <dbReference type="ARBA" id="ARBA00004123"/>
    </source>
</evidence>
<dbReference type="GO" id="GO:0003700">
    <property type="term" value="F:DNA-binding transcription factor activity"/>
    <property type="evidence" value="ECO:0007669"/>
    <property type="project" value="TreeGrafter"/>
</dbReference>
<evidence type="ECO:0000256" key="6">
    <source>
        <dbReference type="ARBA" id="ARBA00023242"/>
    </source>
</evidence>
<feature type="compositionally biased region" description="Low complexity" evidence="7">
    <location>
        <begin position="196"/>
        <end position="207"/>
    </location>
</feature>
<evidence type="ECO:0000313" key="9">
    <source>
        <dbReference type="EMBL" id="KAJ6715702.1"/>
    </source>
</evidence>
<dbReference type="FunFam" id="4.10.280.10:FF:000096">
    <property type="entry name" value="Basic helix-loop-helix (BHLH) DNA-binding superfamily protein"/>
    <property type="match status" value="1"/>
</dbReference>
<dbReference type="GO" id="GO:0043565">
    <property type="term" value="F:sequence-specific DNA binding"/>
    <property type="evidence" value="ECO:0007669"/>
    <property type="project" value="TreeGrafter"/>
</dbReference>
<evidence type="ECO:0000256" key="4">
    <source>
        <dbReference type="ARBA" id="ARBA00023125"/>
    </source>
</evidence>
<organism evidence="9 10">
    <name type="scientific">Salix koriyanagi</name>
    <dbReference type="NCBI Taxonomy" id="2511006"/>
    <lineage>
        <taxon>Eukaryota</taxon>
        <taxon>Viridiplantae</taxon>
        <taxon>Streptophyta</taxon>
        <taxon>Embryophyta</taxon>
        <taxon>Tracheophyta</taxon>
        <taxon>Spermatophyta</taxon>
        <taxon>Magnoliopsida</taxon>
        <taxon>eudicotyledons</taxon>
        <taxon>Gunneridae</taxon>
        <taxon>Pentapetalae</taxon>
        <taxon>rosids</taxon>
        <taxon>fabids</taxon>
        <taxon>Malpighiales</taxon>
        <taxon>Salicaceae</taxon>
        <taxon>Saliceae</taxon>
        <taxon>Salix</taxon>
    </lineage>
</organism>
<keyword evidence="3" id="KW-0805">Transcription regulation</keyword>
<keyword evidence="10" id="KW-1185">Reference proteome</keyword>
<accession>A0A9Q0TPZ9</accession>
<evidence type="ECO:0000256" key="2">
    <source>
        <dbReference type="ARBA" id="ARBA00011738"/>
    </source>
</evidence>
<feature type="compositionally biased region" description="Polar residues" evidence="7">
    <location>
        <begin position="208"/>
        <end position="218"/>
    </location>
</feature>
<proteinExistence type="predicted"/>
<gene>
    <name evidence="9" type="ORF">OIU74_008443</name>
</gene>
<feature type="compositionally biased region" description="Low complexity" evidence="7">
    <location>
        <begin position="116"/>
        <end position="126"/>
    </location>
</feature>
<keyword evidence="6" id="KW-0539">Nucleus</keyword>
<dbReference type="SUPFAM" id="SSF47459">
    <property type="entry name" value="HLH, helix-loop-helix DNA-binding domain"/>
    <property type="match status" value="1"/>
</dbReference>
<dbReference type="InterPro" id="IPR036638">
    <property type="entry name" value="HLH_DNA-bd_sf"/>
</dbReference>
<dbReference type="EMBL" id="JAPFFM010000014">
    <property type="protein sequence ID" value="KAJ6715702.1"/>
    <property type="molecule type" value="Genomic_DNA"/>
</dbReference>
<reference evidence="9" key="2">
    <citation type="journal article" date="2023" name="Int. J. Mol. Sci.">
        <title>De Novo Assembly and Annotation of 11 Diverse Shrub Willow (Salix) Genomes Reveals Novel Gene Organization in Sex-Linked Regions.</title>
        <authorList>
            <person name="Hyden B."/>
            <person name="Feng K."/>
            <person name="Yates T.B."/>
            <person name="Jawdy S."/>
            <person name="Cereghino C."/>
            <person name="Smart L.B."/>
            <person name="Muchero W."/>
        </authorList>
    </citation>
    <scope>NUCLEOTIDE SEQUENCE</scope>
    <source>
        <tissue evidence="9">Shoot tip</tissue>
    </source>
</reference>
<comment type="subcellular location">
    <subcellularLocation>
        <location evidence="1">Nucleus</location>
    </subcellularLocation>
</comment>
<evidence type="ECO:0000256" key="3">
    <source>
        <dbReference type="ARBA" id="ARBA00023015"/>
    </source>
</evidence>
<dbReference type="SMART" id="SM00353">
    <property type="entry name" value="HLH"/>
    <property type="match status" value="1"/>
</dbReference>